<dbReference type="AlphaFoldDB" id="A0A1A9VDR8"/>
<evidence type="ECO:0000313" key="2">
    <source>
        <dbReference type="Proteomes" id="UP000078200"/>
    </source>
</evidence>
<accession>A0A1A9VDR8</accession>
<dbReference type="Proteomes" id="UP000078200">
    <property type="component" value="Unassembled WGS sequence"/>
</dbReference>
<organism evidence="1 2">
    <name type="scientific">Glossina austeni</name>
    <name type="common">Savannah tsetse fly</name>
    <dbReference type="NCBI Taxonomy" id="7395"/>
    <lineage>
        <taxon>Eukaryota</taxon>
        <taxon>Metazoa</taxon>
        <taxon>Ecdysozoa</taxon>
        <taxon>Arthropoda</taxon>
        <taxon>Hexapoda</taxon>
        <taxon>Insecta</taxon>
        <taxon>Pterygota</taxon>
        <taxon>Neoptera</taxon>
        <taxon>Endopterygota</taxon>
        <taxon>Diptera</taxon>
        <taxon>Brachycera</taxon>
        <taxon>Muscomorpha</taxon>
        <taxon>Hippoboscoidea</taxon>
        <taxon>Glossinidae</taxon>
        <taxon>Glossina</taxon>
    </lineage>
</organism>
<dbReference type="VEuPathDB" id="VectorBase:GAUT033427"/>
<keyword evidence="2" id="KW-1185">Reference proteome</keyword>
<reference evidence="2" key="1">
    <citation type="submission" date="2014-05" db="EMBL/GenBank/DDBJ databases">
        <authorList>
            <person name="Aksoy S."/>
            <person name="Warren W."/>
            <person name="Wilson R.K."/>
        </authorList>
    </citation>
    <scope>NUCLEOTIDE SEQUENCE [LARGE SCALE GENOMIC DNA]</scope>
    <source>
        <strain evidence="2">TTRI</strain>
    </source>
</reference>
<dbReference type="VEuPathDB" id="VectorBase:GAUT033957"/>
<dbReference type="EnsemblMetazoa" id="GAUT033957-RA">
    <property type="protein sequence ID" value="GAUT033957-PA"/>
    <property type="gene ID" value="GAUT033957"/>
</dbReference>
<sequence length="119" mass="13810">MDEDRYKENCLLQIYTLHKISVESFEWQECLKVLNHSNLPTTNRQIYIIFNNRTNIGKLGCCSTLQQEGSKAFYRKEIEAKSKIQFEEIISLSSVCSHHRLSRLTPSSTPFPSPETENP</sequence>
<protein>
    <submittedName>
        <fullName evidence="1">Uncharacterized protein</fullName>
    </submittedName>
</protein>
<dbReference type="EnsemblMetazoa" id="GAUT033427-RA">
    <property type="protein sequence ID" value="GAUT033427-PA"/>
    <property type="gene ID" value="GAUT033427"/>
</dbReference>
<reference evidence="1" key="2">
    <citation type="submission" date="2020-05" db="UniProtKB">
        <authorList>
            <consortium name="EnsemblMetazoa"/>
        </authorList>
    </citation>
    <scope>IDENTIFICATION</scope>
    <source>
        <strain evidence="1">TTRI</strain>
    </source>
</reference>
<proteinExistence type="predicted"/>
<evidence type="ECO:0000313" key="1">
    <source>
        <dbReference type="EnsemblMetazoa" id="GAUT033427-PA"/>
    </source>
</evidence>
<name>A0A1A9VDR8_GLOAU</name>